<dbReference type="STRING" id="1121393.SAMN02745216_01985"/>
<dbReference type="RefSeq" id="WP_139264673.1">
    <property type="nucleotide sequence ID" value="NZ_FQZU01000009.1"/>
</dbReference>
<protein>
    <submittedName>
        <fullName evidence="1">Uncharacterized protein</fullName>
    </submittedName>
</protein>
<sequence>MVTYGNREYQDALLELHDIAAEQGFIPVAGGAFVAEHSYSLPSRPIAHGRPDANDIAAAKDFGAQIKK</sequence>
<dbReference type="AlphaFoldDB" id="A0A1M6KSN8"/>
<dbReference type="SUPFAM" id="SSF52218">
    <property type="entry name" value="Flavoproteins"/>
    <property type="match status" value="1"/>
</dbReference>
<organism evidence="1 2">
    <name type="scientific">Desulfatibacillum alkenivorans DSM 16219</name>
    <dbReference type="NCBI Taxonomy" id="1121393"/>
    <lineage>
        <taxon>Bacteria</taxon>
        <taxon>Pseudomonadati</taxon>
        <taxon>Thermodesulfobacteriota</taxon>
        <taxon>Desulfobacteria</taxon>
        <taxon>Desulfobacterales</taxon>
        <taxon>Desulfatibacillaceae</taxon>
        <taxon>Desulfatibacillum</taxon>
    </lineage>
</organism>
<reference evidence="2" key="1">
    <citation type="submission" date="2016-11" db="EMBL/GenBank/DDBJ databases">
        <authorList>
            <person name="Varghese N."/>
            <person name="Submissions S."/>
        </authorList>
    </citation>
    <scope>NUCLEOTIDE SEQUENCE [LARGE SCALE GENOMIC DNA]</scope>
    <source>
        <strain evidence="2">DSM 16219</strain>
    </source>
</reference>
<evidence type="ECO:0000313" key="2">
    <source>
        <dbReference type="Proteomes" id="UP000183994"/>
    </source>
</evidence>
<proteinExistence type="predicted"/>
<dbReference type="EMBL" id="FQZU01000009">
    <property type="protein sequence ID" value="SHJ61949.1"/>
    <property type="molecule type" value="Genomic_DNA"/>
</dbReference>
<dbReference type="InterPro" id="IPR029039">
    <property type="entry name" value="Flavoprotein-like_sf"/>
</dbReference>
<dbReference type="Proteomes" id="UP000183994">
    <property type="component" value="Unassembled WGS sequence"/>
</dbReference>
<gene>
    <name evidence="1" type="ORF">SAMN02745216_01985</name>
</gene>
<name>A0A1M6KSN8_9BACT</name>
<dbReference type="OrthoDB" id="9798098at2"/>
<keyword evidence="2" id="KW-1185">Reference proteome</keyword>
<evidence type="ECO:0000313" key="1">
    <source>
        <dbReference type="EMBL" id="SHJ61949.1"/>
    </source>
</evidence>
<accession>A0A1M6KSN8</accession>